<evidence type="ECO:0000256" key="1">
    <source>
        <dbReference type="ARBA" id="ARBA00004651"/>
    </source>
</evidence>
<gene>
    <name evidence="10" type="primary">ktrB_2</name>
    <name evidence="9" type="synonym">ktrB_1</name>
    <name evidence="9" type="ORF">ERS852408_00101</name>
    <name evidence="10" type="ORF">ERS852423_02487</name>
    <name evidence="12" type="ORF">G4332_06355</name>
    <name evidence="11" type="ORF">GT565_05905</name>
</gene>
<reference evidence="11 15" key="2">
    <citation type="journal article" date="2019" name="Nat. Med.">
        <title>A library of human gut bacterial isolates paired with longitudinal multiomics data enables mechanistic microbiome research.</title>
        <authorList>
            <person name="Poyet M."/>
            <person name="Groussin M."/>
            <person name="Gibbons S.M."/>
            <person name="Avila-Pacheco J."/>
            <person name="Jiang X."/>
            <person name="Kearney S.M."/>
            <person name="Perrotta A.R."/>
            <person name="Berdy B."/>
            <person name="Zhao S."/>
            <person name="Lieberman T.D."/>
            <person name="Swanson P.K."/>
            <person name="Smith M."/>
            <person name="Roesemann S."/>
            <person name="Alexander J.E."/>
            <person name="Rich S.A."/>
            <person name="Livny J."/>
            <person name="Vlamakis H."/>
            <person name="Clish C."/>
            <person name="Bullock K."/>
            <person name="Deik A."/>
            <person name="Scott J."/>
            <person name="Pierce K.A."/>
            <person name="Xavier R.J."/>
            <person name="Alm E.J."/>
        </authorList>
    </citation>
    <scope>NUCLEOTIDE SEQUENCE [LARGE SCALE GENOMIC DNA]</scope>
    <source>
        <strain evidence="11 15">BIOML-A7</strain>
    </source>
</reference>
<dbReference type="GO" id="GO:0030001">
    <property type="term" value="P:metal ion transport"/>
    <property type="evidence" value="ECO:0007669"/>
    <property type="project" value="UniProtKB-ARBA"/>
</dbReference>
<keyword evidence="4 8" id="KW-0812">Transmembrane</keyword>
<evidence type="ECO:0000313" key="11">
    <source>
        <dbReference type="EMBL" id="MZK17654.1"/>
    </source>
</evidence>
<dbReference type="InterPro" id="IPR003445">
    <property type="entry name" value="Cat_transpt"/>
</dbReference>
<feature type="transmembrane region" description="Helical" evidence="8">
    <location>
        <begin position="191"/>
        <end position="213"/>
    </location>
</feature>
<reference evidence="13 14" key="1">
    <citation type="submission" date="2015-09" db="EMBL/GenBank/DDBJ databases">
        <authorList>
            <consortium name="Pathogen Informatics"/>
        </authorList>
    </citation>
    <scope>NUCLEOTIDE SEQUENCE [LARGE SCALE GENOMIC DNA]</scope>
    <source>
        <strain evidence="9 13">2789STDY5608851</strain>
        <strain evidence="10 14">2789STDY5608866</strain>
    </source>
</reference>
<comment type="subcellular location">
    <subcellularLocation>
        <location evidence="1">Cell membrane</location>
        <topology evidence="1">Multi-pass membrane protein</topology>
    </subcellularLocation>
</comment>
<keyword evidence="2" id="KW-0813">Transport</keyword>
<evidence type="ECO:0000256" key="7">
    <source>
        <dbReference type="ARBA" id="ARBA00023136"/>
    </source>
</evidence>
<dbReference type="EMBL" id="WWSB01000005">
    <property type="protein sequence ID" value="MZK17654.1"/>
    <property type="molecule type" value="Genomic_DNA"/>
</dbReference>
<dbReference type="GO" id="GO:0008324">
    <property type="term" value="F:monoatomic cation transmembrane transporter activity"/>
    <property type="evidence" value="ECO:0007669"/>
    <property type="project" value="InterPro"/>
</dbReference>
<organism evidence="10 14">
    <name type="scientific">Dorea longicatena</name>
    <dbReference type="NCBI Taxonomy" id="88431"/>
    <lineage>
        <taxon>Bacteria</taxon>
        <taxon>Bacillati</taxon>
        <taxon>Bacillota</taxon>
        <taxon>Clostridia</taxon>
        <taxon>Lachnospirales</taxon>
        <taxon>Lachnospiraceae</taxon>
        <taxon>Dorea</taxon>
    </lineage>
</organism>
<keyword evidence="3" id="KW-1003">Cell membrane</keyword>
<evidence type="ECO:0000256" key="3">
    <source>
        <dbReference type="ARBA" id="ARBA00022475"/>
    </source>
</evidence>
<reference evidence="12" key="4">
    <citation type="submission" date="2020-02" db="EMBL/GenBank/DDBJ databases">
        <authorList>
            <person name="Littmann E."/>
            <person name="Sorbara M."/>
        </authorList>
    </citation>
    <scope>NUCLEOTIDE SEQUENCE</scope>
    <source>
        <strain evidence="12">MSK.10.16</strain>
    </source>
</reference>
<dbReference type="Proteomes" id="UP000724058">
    <property type="component" value="Unassembled WGS sequence"/>
</dbReference>
<accession>A0A174CVS3</accession>
<name>A0A174CVS3_9FIRM</name>
<feature type="transmembrane region" description="Helical" evidence="8">
    <location>
        <begin position="159"/>
        <end position="179"/>
    </location>
</feature>
<feature type="transmembrane region" description="Helical" evidence="8">
    <location>
        <begin position="16"/>
        <end position="36"/>
    </location>
</feature>
<evidence type="ECO:0000313" key="13">
    <source>
        <dbReference type="Proteomes" id="UP000095380"/>
    </source>
</evidence>
<dbReference type="AlphaFoldDB" id="A0A174CVS3"/>
<evidence type="ECO:0000256" key="6">
    <source>
        <dbReference type="ARBA" id="ARBA00023065"/>
    </source>
</evidence>
<dbReference type="EMBL" id="CYYM01000001">
    <property type="protein sequence ID" value="CUN36291.1"/>
    <property type="molecule type" value="Genomic_DNA"/>
</dbReference>
<dbReference type="EMBL" id="CYYY01000014">
    <property type="protein sequence ID" value="CUO17561.1"/>
    <property type="molecule type" value="Genomic_DNA"/>
</dbReference>
<dbReference type="SUPFAM" id="SSF81324">
    <property type="entry name" value="Voltage-gated potassium channels"/>
    <property type="match status" value="1"/>
</dbReference>
<dbReference type="RefSeq" id="WP_055182083.1">
    <property type="nucleotide sequence ID" value="NZ_CABIWY010000014.1"/>
</dbReference>
<feature type="transmembrane region" description="Helical" evidence="8">
    <location>
        <begin position="419"/>
        <end position="440"/>
    </location>
</feature>
<evidence type="ECO:0000256" key="5">
    <source>
        <dbReference type="ARBA" id="ARBA00022989"/>
    </source>
</evidence>
<dbReference type="EMBL" id="JAAIOD010000006">
    <property type="protein sequence ID" value="NSE57747.1"/>
    <property type="molecule type" value="Genomic_DNA"/>
</dbReference>
<feature type="transmembrane region" description="Helical" evidence="8">
    <location>
        <begin position="126"/>
        <end position="147"/>
    </location>
</feature>
<dbReference type="GO" id="GO:0005886">
    <property type="term" value="C:plasma membrane"/>
    <property type="evidence" value="ECO:0007669"/>
    <property type="project" value="UniProtKB-SubCell"/>
</dbReference>
<reference evidence="12" key="3">
    <citation type="journal article" date="2020" name="Cell Host Microbe">
        <title>Functional and Genomic Variation between Human-Derived Isolates of Lachnospiraceae Reveals Inter- and Intra-Species Diversity.</title>
        <authorList>
            <person name="Sorbara M.T."/>
            <person name="Littmann E.R."/>
            <person name="Fontana E."/>
            <person name="Moody T.U."/>
            <person name="Kohout C.E."/>
            <person name="Gjonbalaj M."/>
            <person name="Eaton V."/>
            <person name="Seok R."/>
            <person name="Leiner I.M."/>
            <person name="Pamer E.G."/>
        </authorList>
    </citation>
    <scope>NUCLEOTIDE SEQUENCE</scope>
    <source>
        <strain evidence="12">MSK.10.16</strain>
    </source>
</reference>
<evidence type="ECO:0000256" key="2">
    <source>
        <dbReference type="ARBA" id="ARBA00022448"/>
    </source>
</evidence>
<evidence type="ECO:0000256" key="8">
    <source>
        <dbReference type="SAM" id="Phobius"/>
    </source>
</evidence>
<evidence type="ECO:0000313" key="14">
    <source>
        <dbReference type="Proteomes" id="UP000095439"/>
    </source>
</evidence>
<evidence type="ECO:0000313" key="15">
    <source>
        <dbReference type="Proteomes" id="UP000446719"/>
    </source>
</evidence>
<evidence type="ECO:0000313" key="12">
    <source>
        <dbReference type="EMBL" id="NSE57747.1"/>
    </source>
</evidence>
<dbReference type="PANTHER" id="PTHR32024:SF1">
    <property type="entry name" value="KTR SYSTEM POTASSIUM UPTAKE PROTEIN B"/>
    <property type="match status" value="1"/>
</dbReference>
<dbReference type="Proteomes" id="UP000095439">
    <property type="component" value="Unassembled WGS sequence"/>
</dbReference>
<feature type="transmembrane region" description="Helical" evidence="8">
    <location>
        <begin position="240"/>
        <end position="259"/>
    </location>
</feature>
<dbReference type="Proteomes" id="UP000095380">
    <property type="component" value="Unassembled WGS sequence"/>
</dbReference>
<keyword evidence="6" id="KW-0406">Ion transport</keyword>
<protein>
    <submittedName>
        <fullName evidence="10">Ktr system potassium uptake protein B</fullName>
    </submittedName>
    <submittedName>
        <fullName evidence="11">Potassium transporter KtrB</fullName>
    </submittedName>
</protein>
<keyword evidence="7 8" id="KW-0472">Membrane</keyword>
<dbReference type="PANTHER" id="PTHR32024">
    <property type="entry name" value="TRK SYSTEM POTASSIUM UPTAKE PROTEIN TRKG-RELATED"/>
    <property type="match status" value="1"/>
</dbReference>
<keyword evidence="5 8" id="KW-1133">Transmembrane helix</keyword>
<dbReference type="Proteomes" id="UP000446719">
    <property type="component" value="Unassembled WGS sequence"/>
</dbReference>
<dbReference type="Pfam" id="PF02386">
    <property type="entry name" value="TrkH"/>
    <property type="match status" value="1"/>
</dbReference>
<evidence type="ECO:0000313" key="9">
    <source>
        <dbReference type="EMBL" id="CUN36291.1"/>
    </source>
</evidence>
<evidence type="ECO:0000256" key="4">
    <source>
        <dbReference type="ARBA" id="ARBA00022692"/>
    </source>
</evidence>
<evidence type="ECO:0000313" key="10">
    <source>
        <dbReference type="EMBL" id="CUO17561.1"/>
    </source>
</evidence>
<sequence>MKKTGKQNIRWNTMKILAVGFLSVIFLGAVLLWLPVSNEKSISFLDALFTSTSSVCVTGLVTIVPKYQFTITGKVILLILIQIGGLGVIACITAFFMLLKRKITVKERVVIQEAYNMNSLGGLVGLVRKILIGTVVVEGIGAVFYAIQFIRDYGVAKGIWYGIFHSISAFCNAGIDILGDDSLARYATDPLINIITMLLIILGGIGFTVWYDVIDNGKKIWHREIPRKWWFTRLKLHSKIAIITTGFLLIAGTVLNFALEYHNPATIGHLNTGQKLMVSAFQAVTTRTAGFSTFQQSGMYEETGFLNIILMFIGGSPGGTAGGLKTTTFALLFLAFHTMLRGGHDIECFRRKVDEKNFHVAFVTIMLALAIYITGTTFVAVIEPDTISFQRIMYETASAMATVGLSQDLTTHLRTGSKIVLMIMMYIGRVGPMTIALLFAGKVNLKEKMRTLPTEKIMIG</sequence>
<feature type="transmembrane region" description="Helical" evidence="8">
    <location>
        <begin position="42"/>
        <end position="63"/>
    </location>
</feature>
<proteinExistence type="predicted"/>
<feature type="transmembrane region" description="Helical" evidence="8">
    <location>
        <begin position="357"/>
        <end position="382"/>
    </location>
</feature>
<feature type="transmembrane region" description="Helical" evidence="8">
    <location>
        <begin position="308"/>
        <end position="336"/>
    </location>
</feature>
<feature type="transmembrane region" description="Helical" evidence="8">
    <location>
        <begin position="75"/>
        <end position="99"/>
    </location>
</feature>